<dbReference type="PROSITE" id="PS50109">
    <property type="entry name" value="HIS_KIN"/>
    <property type="match status" value="1"/>
</dbReference>
<keyword evidence="8" id="KW-1133">Transmembrane helix</keyword>
<dbReference type="Proteomes" id="UP000721954">
    <property type="component" value="Unassembled WGS sequence"/>
</dbReference>
<evidence type="ECO:0000256" key="3">
    <source>
        <dbReference type="ARBA" id="ARBA00012438"/>
    </source>
</evidence>
<dbReference type="InterPro" id="IPR004358">
    <property type="entry name" value="Sig_transdc_His_kin-like_C"/>
</dbReference>
<dbReference type="InterPro" id="IPR005467">
    <property type="entry name" value="His_kinase_dom"/>
</dbReference>
<comment type="catalytic activity">
    <reaction evidence="1">
        <text>ATP + protein L-histidine = ADP + protein N-phospho-L-histidine.</text>
        <dbReference type="EC" id="2.7.13.3"/>
    </reaction>
</comment>
<gene>
    <name evidence="12" type="ORF">JW613_09155</name>
</gene>
<dbReference type="PANTHER" id="PTHR45436:SF5">
    <property type="entry name" value="SENSOR HISTIDINE KINASE TRCS"/>
    <property type="match status" value="1"/>
</dbReference>
<dbReference type="InterPro" id="IPR036890">
    <property type="entry name" value="HATPase_C_sf"/>
</dbReference>
<evidence type="ECO:0000256" key="7">
    <source>
        <dbReference type="ARBA" id="ARBA00022777"/>
    </source>
</evidence>
<dbReference type="InterPro" id="IPR016120">
    <property type="entry name" value="Sig_transdc_His_kin_SpoOB"/>
</dbReference>
<evidence type="ECO:0000313" key="12">
    <source>
        <dbReference type="EMBL" id="MBO8198473.1"/>
    </source>
</evidence>
<evidence type="ECO:0000256" key="10">
    <source>
        <dbReference type="ARBA" id="ARBA00023136"/>
    </source>
</evidence>
<comment type="caution">
    <text evidence="12">The sequence shown here is derived from an EMBL/GenBank/DDBJ whole genome shotgun (WGS) entry which is preliminary data.</text>
</comment>
<evidence type="ECO:0000256" key="2">
    <source>
        <dbReference type="ARBA" id="ARBA00004370"/>
    </source>
</evidence>
<keyword evidence="13" id="KW-1185">Reference proteome</keyword>
<dbReference type="PRINTS" id="PR00344">
    <property type="entry name" value="BCTRLSENSOR"/>
</dbReference>
<name>A0ABS3XT46_9ACTN</name>
<keyword evidence="5" id="KW-0808">Transferase</keyword>
<keyword evidence="6" id="KW-0812">Transmembrane</keyword>
<evidence type="ECO:0000259" key="11">
    <source>
        <dbReference type="PROSITE" id="PS50109"/>
    </source>
</evidence>
<comment type="subcellular location">
    <subcellularLocation>
        <location evidence="2">Membrane</location>
    </subcellularLocation>
</comment>
<dbReference type="SUPFAM" id="SSF55890">
    <property type="entry name" value="Sporulation response regulatory protein Spo0B"/>
    <property type="match status" value="1"/>
</dbReference>
<protein>
    <recommendedName>
        <fullName evidence="3">histidine kinase</fullName>
        <ecNumber evidence="3">2.7.13.3</ecNumber>
    </recommendedName>
</protein>
<dbReference type="GeneID" id="96264016"/>
<keyword evidence="9" id="KW-0902">Two-component regulatory system</keyword>
<evidence type="ECO:0000256" key="1">
    <source>
        <dbReference type="ARBA" id="ARBA00000085"/>
    </source>
</evidence>
<evidence type="ECO:0000256" key="6">
    <source>
        <dbReference type="ARBA" id="ARBA00022692"/>
    </source>
</evidence>
<feature type="domain" description="Histidine kinase" evidence="11">
    <location>
        <begin position="100"/>
        <end position="209"/>
    </location>
</feature>
<sequence length="218" mass="23557">MDATPVLPKLLKSQGHDFTNGLHTLLGLLELDMYDRAGHFVTALEHERPAPFAPVVERIHEPLVRALLIGKGLVAAQWGAALQISADAWLRRPVAHPRDLVIVMGNLIDNALEAVRGQTCRSPRVEAGLRSDGDAVALWVSDNGPGVPIRLRKRIFSEGWSSKQSPDGHARGLGLAQVQQIADSYRGRVRVRDRAGGGAVFSVRLPRPTGTPAPGGFQ</sequence>
<reference evidence="12 13" key="1">
    <citation type="submission" date="2021-02" db="EMBL/GenBank/DDBJ databases">
        <title>Streptomyces spirodelae sp. nov., isolated from duckweed.</title>
        <authorList>
            <person name="Saimee Y."/>
            <person name="Duangmal K."/>
        </authorList>
    </citation>
    <scope>NUCLEOTIDE SEQUENCE [LARGE SCALE GENOMIC DNA]</scope>
    <source>
        <strain evidence="12 13">DSM 42105</strain>
    </source>
</reference>
<dbReference type="InterPro" id="IPR003594">
    <property type="entry name" value="HATPase_dom"/>
</dbReference>
<evidence type="ECO:0000256" key="4">
    <source>
        <dbReference type="ARBA" id="ARBA00022553"/>
    </source>
</evidence>
<dbReference type="InterPro" id="IPR050428">
    <property type="entry name" value="TCS_sensor_his_kinase"/>
</dbReference>
<dbReference type="SUPFAM" id="SSF55874">
    <property type="entry name" value="ATPase domain of HSP90 chaperone/DNA topoisomerase II/histidine kinase"/>
    <property type="match status" value="1"/>
</dbReference>
<accession>A0ABS3XT46</accession>
<keyword evidence="10" id="KW-0472">Membrane</keyword>
<dbReference type="RefSeq" id="WP_209210200.1">
    <property type="nucleotide sequence ID" value="NZ_JAFFZM010000004.1"/>
</dbReference>
<dbReference type="Pfam" id="PF02518">
    <property type="entry name" value="HATPase_c"/>
    <property type="match status" value="1"/>
</dbReference>
<organism evidence="12 13">
    <name type="scientific">Streptomyces smyrnaeus</name>
    <dbReference type="NCBI Taxonomy" id="1387713"/>
    <lineage>
        <taxon>Bacteria</taxon>
        <taxon>Bacillati</taxon>
        <taxon>Actinomycetota</taxon>
        <taxon>Actinomycetes</taxon>
        <taxon>Kitasatosporales</taxon>
        <taxon>Streptomycetaceae</taxon>
        <taxon>Streptomyces</taxon>
    </lineage>
</organism>
<keyword evidence="4" id="KW-0597">Phosphoprotein</keyword>
<evidence type="ECO:0000313" key="13">
    <source>
        <dbReference type="Proteomes" id="UP000721954"/>
    </source>
</evidence>
<proteinExistence type="predicted"/>
<dbReference type="EMBL" id="JAFFZM010000004">
    <property type="protein sequence ID" value="MBO8198473.1"/>
    <property type="molecule type" value="Genomic_DNA"/>
</dbReference>
<dbReference type="PANTHER" id="PTHR45436">
    <property type="entry name" value="SENSOR HISTIDINE KINASE YKOH"/>
    <property type="match status" value="1"/>
</dbReference>
<keyword evidence="7" id="KW-0418">Kinase</keyword>
<dbReference type="SMART" id="SM00387">
    <property type="entry name" value="HATPase_c"/>
    <property type="match status" value="1"/>
</dbReference>
<dbReference type="Gene3D" id="1.10.287.130">
    <property type="match status" value="1"/>
</dbReference>
<dbReference type="EC" id="2.7.13.3" evidence="3"/>
<dbReference type="Gene3D" id="3.30.565.10">
    <property type="entry name" value="Histidine kinase-like ATPase, C-terminal domain"/>
    <property type="match status" value="1"/>
</dbReference>
<evidence type="ECO:0000256" key="8">
    <source>
        <dbReference type="ARBA" id="ARBA00022989"/>
    </source>
</evidence>
<evidence type="ECO:0000256" key="9">
    <source>
        <dbReference type="ARBA" id="ARBA00023012"/>
    </source>
</evidence>
<evidence type="ECO:0000256" key="5">
    <source>
        <dbReference type="ARBA" id="ARBA00022679"/>
    </source>
</evidence>